<evidence type="ECO:0000313" key="6">
    <source>
        <dbReference type="EMBL" id="KAF2147666.1"/>
    </source>
</evidence>
<dbReference type="PANTHER" id="PTHR43482">
    <property type="entry name" value="PROTEIN AST1-RELATED"/>
    <property type="match status" value="1"/>
</dbReference>
<dbReference type="Proteomes" id="UP000799439">
    <property type="component" value="Unassembled WGS sequence"/>
</dbReference>
<proteinExistence type="inferred from homology"/>
<dbReference type="InterPro" id="IPR011032">
    <property type="entry name" value="GroES-like_sf"/>
</dbReference>
<evidence type="ECO:0000259" key="5">
    <source>
        <dbReference type="Pfam" id="PF08240"/>
    </source>
</evidence>
<keyword evidence="3" id="KW-0560">Oxidoreductase</keyword>
<evidence type="ECO:0000256" key="2">
    <source>
        <dbReference type="ARBA" id="ARBA00011245"/>
    </source>
</evidence>
<evidence type="ECO:0000256" key="3">
    <source>
        <dbReference type="ARBA" id="ARBA00023002"/>
    </source>
</evidence>
<evidence type="ECO:0000256" key="4">
    <source>
        <dbReference type="SAM" id="MobiDB-lite"/>
    </source>
</evidence>
<comment type="similarity">
    <text evidence="1">Belongs to the zinc-containing alcohol dehydrogenase family.</text>
</comment>
<feature type="domain" description="Alcohol dehydrogenase-like N-terminal" evidence="5">
    <location>
        <begin position="39"/>
        <end position="101"/>
    </location>
</feature>
<dbReference type="GO" id="GO:0016651">
    <property type="term" value="F:oxidoreductase activity, acting on NAD(P)H"/>
    <property type="evidence" value="ECO:0007669"/>
    <property type="project" value="InterPro"/>
</dbReference>
<dbReference type="PANTHER" id="PTHR43482:SF2">
    <property type="entry name" value="ZINC-BINDING DEHYDROGENASE FAMILY, PUTATIVE (AFU_ORTHOLOGUE AFUA_3G15030)-RELATED"/>
    <property type="match status" value="1"/>
</dbReference>
<comment type="caution">
    <text evidence="6">The sequence shown here is derived from an EMBL/GenBank/DDBJ whole genome shotgun (WGS) entry which is preliminary data.</text>
</comment>
<evidence type="ECO:0000313" key="7">
    <source>
        <dbReference type="Proteomes" id="UP000799439"/>
    </source>
</evidence>
<reference evidence="6" key="1">
    <citation type="journal article" date="2020" name="Stud. Mycol.">
        <title>101 Dothideomycetes genomes: a test case for predicting lifestyles and emergence of pathogens.</title>
        <authorList>
            <person name="Haridas S."/>
            <person name="Albert R."/>
            <person name="Binder M."/>
            <person name="Bloem J."/>
            <person name="Labutti K."/>
            <person name="Salamov A."/>
            <person name="Andreopoulos B."/>
            <person name="Baker S."/>
            <person name="Barry K."/>
            <person name="Bills G."/>
            <person name="Bluhm B."/>
            <person name="Cannon C."/>
            <person name="Castanera R."/>
            <person name="Culley D."/>
            <person name="Daum C."/>
            <person name="Ezra D."/>
            <person name="Gonzalez J."/>
            <person name="Henrissat B."/>
            <person name="Kuo A."/>
            <person name="Liang C."/>
            <person name="Lipzen A."/>
            <person name="Lutzoni F."/>
            <person name="Magnuson J."/>
            <person name="Mondo S."/>
            <person name="Nolan M."/>
            <person name="Ohm R."/>
            <person name="Pangilinan J."/>
            <person name="Park H.-J."/>
            <person name="Ramirez L."/>
            <person name="Alfaro M."/>
            <person name="Sun H."/>
            <person name="Tritt A."/>
            <person name="Yoshinaga Y."/>
            <person name="Zwiers L.-H."/>
            <person name="Turgeon B."/>
            <person name="Goodwin S."/>
            <person name="Spatafora J."/>
            <person name="Crous P."/>
            <person name="Grigoriev I."/>
        </authorList>
    </citation>
    <scope>NUCLEOTIDE SEQUENCE</scope>
    <source>
        <strain evidence="6">CBS 260.36</strain>
    </source>
</reference>
<name>A0A9P4IST4_9PEZI</name>
<feature type="compositionally biased region" description="Low complexity" evidence="4">
    <location>
        <begin position="302"/>
        <end position="314"/>
    </location>
</feature>
<sequence>MSVPPTTGLPATQTKLVLHGIGQRYHLDANAQIPSPHEDDEFLLRAEYIGLNPIDWKAPDFGFGIPALPFIPGREAYGSVITLPRQPSRLRIGDSFAFVSTDYRDPRKATCQRYIVAKSSNVIGIPPHVSPAEASAFGVAAVTATLALGVCGGLSFAEVANGPDLLDIVQNIDESRLASDVRAECRHGITRRERLSSGDWVAIWGASSTCAFVMNQLARLAGLRTILVIDTAKHGRHLTDEPAYKADLVVDSKNPTRAIEIVRAVTLGSLRFGIDCVGKTTAAQLLQCLASVSADDRARLVSSTRSDSGSSTPSSSPPSPADSAVAPLDAHLIGLTGVPKETGDVHSHNVPVKIFHEIDEVGQEIVLWLERLLSVKSLKPPRILGVVDGLEAINDGLERMRRGEISGGRLVAKTS</sequence>
<dbReference type="Gene3D" id="3.90.180.10">
    <property type="entry name" value="Medium-chain alcohol dehydrogenases, catalytic domain"/>
    <property type="match status" value="1"/>
</dbReference>
<dbReference type="Gene3D" id="3.40.50.720">
    <property type="entry name" value="NAD(P)-binding Rossmann-like Domain"/>
    <property type="match status" value="1"/>
</dbReference>
<dbReference type="OrthoDB" id="201656at2759"/>
<keyword evidence="7" id="KW-1185">Reference proteome</keyword>
<organism evidence="6 7">
    <name type="scientific">Myriangium duriaei CBS 260.36</name>
    <dbReference type="NCBI Taxonomy" id="1168546"/>
    <lineage>
        <taxon>Eukaryota</taxon>
        <taxon>Fungi</taxon>
        <taxon>Dikarya</taxon>
        <taxon>Ascomycota</taxon>
        <taxon>Pezizomycotina</taxon>
        <taxon>Dothideomycetes</taxon>
        <taxon>Dothideomycetidae</taxon>
        <taxon>Myriangiales</taxon>
        <taxon>Myriangiaceae</taxon>
        <taxon>Myriangium</taxon>
    </lineage>
</organism>
<dbReference type="CDD" id="cd08249">
    <property type="entry name" value="enoyl_reductase_like"/>
    <property type="match status" value="1"/>
</dbReference>
<dbReference type="Pfam" id="PF08240">
    <property type="entry name" value="ADH_N"/>
    <property type="match status" value="1"/>
</dbReference>
<dbReference type="InterPro" id="IPR052585">
    <property type="entry name" value="Lipid_raft_assoc_Zn_ADH"/>
</dbReference>
<dbReference type="SUPFAM" id="SSF51735">
    <property type="entry name" value="NAD(P)-binding Rossmann-fold domains"/>
    <property type="match status" value="1"/>
</dbReference>
<gene>
    <name evidence="6" type="ORF">K461DRAFT_263155</name>
</gene>
<evidence type="ECO:0000256" key="1">
    <source>
        <dbReference type="ARBA" id="ARBA00008072"/>
    </source>
</evidence>
<protein>
    <submittedName>
        <fullName evidence="6">Oxidoreductase</fullName>
    </submittedName>
</protein>
<dbReference type="InterPro" id="IPR036291">
    <property type="entry name" value="NAD(P)-bd_dom_sf"/>
</dbReference>
<feature type="region of interest" description="Disordered" evidence="4">
    <location>
        <begin position="300"/>
        <end position="323"/>
    </location>
</feature>
<dbReference type="AlphaFoldDB" id="A0A9P4IST4"/>
<accession>A0A9P4IST4</accession>
<comment type="subunit">
    <text evidence="2">Monomer.</text>
</comment>
<dbReference type="EMBL" id="ML996095">
    <property type="protein sequence ID" value="KAF2147666.1"/>
    <property type="molecule type" value="Genomic_DNA"/>
</dbReference>
<dbReference type="InterPro" id="IPR013154">
    <property type="entry name" value="ADH-like_N"/>
</dbReference>
<dbReference type="InterPro" id="IPR047122">
    <property type="entry name" value="Trans-enoyl_RdTase-like"/>
</dbReference>
<dbReference type="SUPFAM" id="SSF50129">
    <property type="entry name" value="GroES-like"/>
    <property type="match status" value="1"/>
</dbReference>